<dbReference type="Pfam" id="PF00364">
    <property type="entry name" value="Biotin_lipoyl"/>
    <property type="match status" value="1"/>
</dbReference>
<accession>A0AA41XH65</accession>
<evidence type="ECO:0000313" key="3">
    <source>
        <dbReference type="Proteomes" id="UP001165587"/>
    </source>
</evidence>
<reference evidence="2" key="1">
    <citation type="submission" date="2022-08" db="EMBL/GenBank/DDBJ databases">
        <authorList>
            <person name="Deng Y."/>
            <person name="Han X.-F."/>
            <person name="Zhang Y.-Q."/>
        </authorList>
    </citation>
    <scope>NUCLEOTIDE SEQUENCE</scope>
    <source>
        <strain evidence="2">CPCC 203407</strain>
    </source>
</reference>
<dbReference type="GO" id="GO:0004736">
    <property type="term" value="F:pyruvate carboxylase activity"/>
    <property type="evidence" value="ECO:0007669"/>
    <property type="project" value="UniProtKB-EC"/>
</dbReference>
<feature type="domain" description="Lipoyl-binding" evidence="1">
    <location>
        <begin position="64"/>
        <end position="138"/>
    </location>
</feature>
<dbReference type="InterPro" id="IPR055268">
    <property type="entry name" value="PCB-like"/>
</dbReference>
<proteinExistence type="predicted"/>
<feature type="non-terminal residue" evidence="2">
    <location>
        <position position="1"/>
    </location>
</feature>
<dbReference type="Proteomes" id="UP001165587">
    <property type="component" value="Unassembled WGS sequence"/>
</dbReference>
<dbReference type="SUPFAM" id="SSF51230">
    <property type="entry name" value="Single hybrid motif"/>
    <property type="match status" value="1"/>
</dbReference>
<keyword evidence="2" id="KW-0436">Ligase</keyword>
<sequence>YGLTQGVEHVVEISTGVRLFVGLEAIGEVDEKGMRTVMTTLNGQLRPVNVRDRSVKVETKAAEKADAGRPGEIAAPFSGVVTLKVAEGAVVAAGDAVATIEAMKMEAAITTPVAGTVSRLAIPATQQVEAGDLLVVVTPGA</sequence>
<dbReference type="Gene3D" id="2.40.50.100">
    <property type="match status" value="1"/>
</dbReference>
<dbReference type="InterPro" id="IPR000089">
    <property type="entry name" value="Biotin_lipoyl"/>
</dbReference>
<dbReference type="AlphaFoldDB" id="A0AA41XH65"/>
<dbReference type="PROSITE" id="PS50968">
    <property type="entry name" value="BIOTINYL_LIPOYL"/>
    <property type="match status" value="1"/>
</dbReference>
<dbReference type="InterPro" id="IPR011053">
    <property type="entry name" value="Single_hybrid_motif"/>
</dbReference>
<gene>
    <name evidence="2" type="ORF">N1028_19685</name>
</gene>
<comment type="caution">
    <text evidence="2">The sequence shown here is derived from an EMBL/GenBank/DDBJ whole genome shotgun (WGS) entry which is preliminary data.</text>
</comment>
<dbReference type="GO" id="GO:0005737">
    <property type="term" value="C:cytoplasm"/>
    <property type="evidence" value="ECO:0007669"/>
    <property type="project" value="TreeGrafter"/>
</dbReference>
<dbReference type="PANTHER" id="PTHR43778:SF2">
    <property type="entry name" value="PYRUVATE CARBOXYLASE, MITOCHONDRIAL"/>
    <property type="match status" value="1"/>
</dbReference>
<organism evidence="2 3">
    <name type="scientific">Herbiconiux oxytropis</name>
    <dbReference type="NCBI Taxonomy" id="2970915"/>
    <lineage>
        <taxon>Bacteria</taxon>
        <taxon>Bacillati</taxon>
        <taxon>Actinomycetota</taxon>
        <taxon>Actinomycetes</taxon>
        <taxon>Micrococcales</taxon>
        <taxon>Microbacteriaceae</taxon>
        <taxon>Herbiconiux</taxon>
    </lineage>
</organism>
<keyword evidence="2" id="KW-0670">Pyruvate</keyword>
<protein>
    <submittedName>
        <fullName evidence="2">Pyruvate carboxylase</fullName>
        <ecNumber evidence="2">6.4.1.1</ecNumber>
    </submittedName>
</protein>
<dbReference type="CDD" id="cd06850">
    <property type="entry name" value="biotinyl_domain"/>
    <property type="match status" value="1"/>
</dbReference>
<name>A0AA41XH65_9MICO</name>
<evidence type="ECO:0000313" key="2">
    <source>
        <dbReference type="EMBL" id="MCS5728124.1"/>
    </source>
</evidence>
<dbReference type="RefSeq" id="WP_310795627.1">
    <property type="nucleotide sequence ID" value="NZ_JANLCK010000026.1"/>
</dbReference>
<evidence type="ECO:0000259" key="1">
    <source>
        <dbReference type="PROSITE" id="PS50968"/>
    </source>
</evidence>
<dbReference type="Gene3D" id="3.10.600.10">
    <property type="entry name" value="pyruvate carboxylase f1077a mutant domain"/>
    <property type="match status" value="1"/>
</dbReference>
<dbReference type="PANTHER" id="PTHR43778">
    <property type="entry name" value="PYRUVATE CARBOXYLASE"/>
    <property type="match status" value="1"/>
</dbReference>
<dbReference type="GO" id="GO:0006094">
    <property type="term" value="P:gluconeogenesis"/>
    <property type="evidence" value="ECO:0007669"/>
    <property type="project" value="TreeGrafter"/>
</dbReference>
<dbReference type="EC" id="6.4.1.1" evidence="2"/>
<keyword evidence="3" id="KW-1185">Reference proteome</keyword>
<dbReference type="EMBL" id="JANLCK010000026">
    <property type="protein sequence ID" value="MCS5728124.1"/>
    <property type="molecule type" value="Genomic_DNA"/>
</dbReference>